<proteinExistence type="inferred from homology"/>
<sequence>MGSLIHNNGIRPEPDEEGEWGIEIQESKASTVVKKGGGGAYLTWENLGVAVSNSYGSIDKDGRKVILTGATGYAKPGEILAIMGPSGCGKSTLLDALAGRLASNARHTGRVLINGRKTRPTYGTMAYMTQEQALTWTLTVKETVYYSAELQLPKLMSKSEKRERADTIIREMGLQDALNTKIGGWGTKGLSGGQKQRLSICIQLLTHPKFLLLDEPTSGLDSAASYHVMKQIAKLTRQYNMTVLAAIHQPSSQVFGLFDNLCLLSSGKTIYFGPTLAANQFFVVNGFPCPSLQSPAEHYLITINTDFDEELVSGKARDEKVIELLSESYKSSEIYMEVQHEISVICRQDGDPFVKKGSMQASSITQCLVLVERSFINMYRDIGYYWLRLGIYIALGFAVGTVFNNIGYGFGSLHARISMLMFVSCFLTILAIGGFPSFVEEMKVFQWERLNGHYGVGSFVISHAMSSVPYLLLISLIPGVIAYSLVGLQREPEKFIYFALVLFTSMILVECLMIIVATIVPNLLMGIISGAGTQGLMILSAGFFQLPNDLPNVFWRYPMYYISFHRYALQGLYKNEFEGLKFPEYLGGPPTMDAEMILKDILQIEMGYSKWIDLVILLATSLFSAPTTGLFKRNPGKRFLHRSPSYAVESYVKPWTGHLRTLQLQRNELSSFSNGDQHVSPSPPVS</sequence>
<keyword evidence="12" id="KW-1185">Reference proteome</keyword>
<feature type="transmembrane region" description="Helical" evidence="9">
    <location>
        <begin position="419"/>
        <end position="439"/>
    </location>
</feature>
<dbReference type="GO" id="GO:0016020">
    <property type="term" value="C:membrane"/>
    <property type="evidence" value="ECO:0007669"/>
    <property type="project" value="UniProtKB-SubCell"/>
</dbReference>
<evidence type="ECO:0000256" key="2">
    <source>
        <dbReference type="ARBA" id="ARBA00005814"/>
    </source>
</evidence>
<feature type="transmembrane region" description="Helical" evidence="9">
    <location>
        <begin position="385"/>
        <end position="407"/>
    </location>
</feature>
<dbReference type="PANTHER" id="PTHR48042:SF7">
    <property type="entry name" value="LIPOPOLYSACCHARIDE-TRANSPORTING ATPASE"/>
    <property type="match status" value="1"/>
</dbReference>
<dbReference type="InterPro" id="IPR013525">
    <property type="entry name" value="ABC2_TM"/>
</dbReference>
<dbReference type="Pfam" id="PF19055">
    <property type="entry name" value="ABC2_membrane_7"/>
    <property type="match status" value="1"/>
</dbReference>
<feature type="transmembrane region" description="Helical" evidence="9">
    <location>
        <begin position="495"/>
        <end position="517"/>
    </location>
</feature>
<evidence type="ECO:0000259" key="10">
    <source>
        <dbReference type="PROSITE" id="PS50893"/>
    </source>
</evidence>
<reference evidence="11" key="1">
    <citation type="submission" date="2023-04" db="EMBL/GenBank/DDBJ databases">
        <authorList>
            <person name="Vijverberg K."/>
            <person name="Xiong W."/>
            <person name="Schranz E."/>
        </authorList>
    </citation>
    <scope>NUCLEOTIDE SEQUENCE</scope>
</reference>
<evidence type="ECO:0000313" key="12">
    <source>
        <dbReference type="Proteomes" id="UP001177003"/>
    </source>
</evidence>
<dbReference type="Gene3D" id="3.40.50.300">
    <property type="entry name" value="P-loop containing nucleotide triphosphate hydrolases"/>
    <property type="match status" value="1"/>
</dbReference>
<dbReference type="Pfam" id="PF00005">
    <property type="entry name" value="ABC_tran"/>
    <property type="match status" value="1"/>
</dbReference>
<keyword evidence="6" id="KW-0067">ATP-binding</keyword>
<evidence type="ECO:0000313" key="11">
    <source>
        <dbReference type="EMBL" id="CAI9287050.1"/>
    </source>
</evidence>
<comment type="subcellular location">
    <subcellularLocation>
        <location evidence="1">Membrane</location>
        <topology evidence="1">Multi-pass membrane protein</topology>
    </subcellularLocation>
</comment>
<dbReference type="InterPro" id="IPR043926">
    <property type="entry name" value="ABCG_dom"/>
</dbReference>
<dbReference type="GO" id="GO:0140359">
    <property type="term" value="F:ABC-type transporter activity"/>
    <property type="evidence" value="ECO:0007669"/>
    <property type="project" value="InterPro"/>
</dbReference>
<evidence type="ECO:0000256" key="3">
    <source>
        <dbReference type="ARBA" id="ARBA00022448"/>
    </source>
</evidence>
<dbReference type="PROSITE" id="PS50893">
    <property type="entry name" value="ABC_TRANSPORTER_2"/>
    <property type="match status" value="1"/>
</dbReference>
<evidence type="ECO:0000256" key="1">
    <source>
        <dbReference type="ARBA" id="ARBA00004141"/>
    </source>
</evidence>
<dbReference type="Proteomes" id="UP001177003">
    <property type="component" value="Chromosome 5"/>
</dbReference>
<dbReference type="InterPro" id="IPR017871">
    <property type="entry name" value="ABC_transporter-like_CS"/>
</dbReference>
<dbReference type="InterPro" id="IPR027417">
    <property type="entry name" value="P-loop_NTPase"/>
</dbReference>
<dbReference type="Pfam" id="PF01061">
    <property type="entry name" value="ABC2_membrane"/>
    <property type="match status" value="1"/>
</dbReference>
<dbReference type="SUPFAM" id="SSF52540">
    <property type="entry name" value="P-loop containing nucleoside triphosphate hydrolases"/>
    <property type="match status" value="1"/>
</dbReference>
<dbReference type="GO" id="GO:0005524">
    <property type="term" value="F:ATP binding"/>
    <property type="evidence" value="ECO:0007669"/>
    <property type="project" value="UniProtKB-KW"/>
</dbReference>
<keyword evidence="5" id="KW-0547">Nucleotide-binding</keyword>
<dbReference type="AlphaFoldDB" id="A0AA36EAJ3"/>
<dbReference type="PROSITE" id="PS00211">
    <property type="entry name" value="ABC_TRANSPORTER_1"/>
    <property type="match status" value="1"/>
</dbReference>
<dbReference type="InterPro" id="IPR052215">
    <property type="entry name" value="Plant_ABCG"/>
</dbReference>
<evidence type="ECO:0000256" key="7">
    <source>
        <dbReference type="ARBA" id="ARBA00022989"/>
    </source>
</evidence>
<keyword evidence="7 9" id="KW-1133">Transmembrane helix</keyword>
<feature type="transmembrane region" description="Helical" evidence="9">
    <location>
        <begin position="459"/>
        <end position="483"/>
    </location>
</feature>
<accession>A0AA36EAJ3</accession>
<comment type="similarity">
    <text evidence="2">Belongs to the ABC transporter superfamily. ABCG family. Eye pigment precursor importer (TC 3.A.1.204) subfamily.</text>
</comment>
<protein>
    <recommendedName>
        <fullName evidence="10">ABC transporter domain-containing protein</fullName>
    </recommendedName>
</protein>
<evidence type="ECO:0000256" key="9">
    <source>
        <dbReference type="SAM" id="Phobius"/>
    </source>
</evidence>
<evidence type="ECO:0000256" key="5">
    <source>
        <dbReference type="ARBA" id="ARBA00022741"/>
    </source>
</evidence>
<dbReference type="EMBL" id="OX465081">
    <property type="protein sequence ID" value="CAI9287050.1"/>
    <property type="molecule type" value="Genomic_DNA"/>
</dbReference>
<dbReference type="SMART" id="SM00382">
    <property type="entry name" value="AAA"/>
    <property type="match status" value="1"/>
</dbReference>
<evidence type="ECO:0000256" key="6">
    <source>
        <dbReference type="ARBA" id="ARBA00022840"/>
    </source>
</evidence>
<feature type="domain" description="ABC transporter" evidence="10">
    <location>
        <begin position="49"/>
        <end position="291"/>
    </location>
</feature>
<gene>
    <name evidence="11" type="ORF">LSALG_LOCUS26441</name>
</gene>
<organism evidence="11 12">
    <name type="scientific">Lactuca saligna</name>
    <name type="common">Willowleaf lettuce</name>
    <dbReference type="NCBI Taxonomy" id="75948"/>
    <lineage>
        <taxon>Eukaryota</taxon>
        <taxon>Viridiplantae</taxon>
        <taxon>Streptophyta</taxon>
        <taxon>Embryophyta</taxon>
        <taxon>Tracheophyta</taxon>
        <taxon>Spermatophyta</taxon>
        <taxon>Magnoliopsida</taxon>
        <taxon>eudicotyledons</taxon>
        <taxon>Gunneridae</taxon>
        <taxon>Pentapetalae</taxon>
        <taxon>asterids</taxon>
        <taxon>campanulids</taxon>
        <taxon>Asterales</taxon>
        <taxon>Asteraceae</taxon>
        <taxon>Cichorioideae</taxon>
        <taxon>Cichorieae</taxon>
        <taxon>Lactucinae</taxon>
        <taxon>Lactuca</taxon>
    </lineage>
</organism>
<keyword evidence="8 9" id="KW-0472">Membrane</keyword>
<dbReference type="PANTHER" id="PTHR48042">
    <property type="entry name" value="ABC TRANSPORTER G FAMILY MEMBER 11"/>
    <property type="match status" value="1"/>
</dbReference>
<dbReference type="GO" id="GO:0016887">
    <property type="term" value="F:ATP hydrolysis activity"/>
    <property type="evidence" value="ECO:0007669"/>
    <property type="project" value="InterPro"/>
</dbReference>
<evidence type="ECO:0000256" key="8">
    <source>
        <dbReference type="ARBA" id="ARBA00023136"/>
    </source>
</evidence>
<name>A0AA36EAJ3_LACSI</name>
<dbReference type="InterPro" id="IPR003593">
    <property type="entry name" value="AAA+_ATPase"/>
</dbReference>
<keyword evidence="3" id="KW-0813">Transport</keyword>
<dbReference type="InterPro" id="IPR003439">
    <property type="entry name" value="ABC_transporter-like_ATP-bd"/>
</dbReference>
<keyword evidence="4 9" id="KW-0812">Transmembrane</keyword>
<evidence type="ECO:0000256" key="4">
    <source>
        <dbReference type="ARBA" id="ARBA00022692"/>
    </source>
</evidence>